<protein>
    <submittedName>
        <fullName evidence="1">Uncharacterized protein</fullName>
    </submittedName>
</protein>
<dbReference type="EMBL" id="BMNC01000028">
    <property type="protein sequence ID" value="GGN28644.1"/>
    <property type="molecule type" value="Genomic_DNA"/>
</dbReference>
<name>A0ABQ2IVQ0_9PSEU</name>
<proteinExistence type="predicted"/>
<evidence type="ECO:0000313" key="1">
    <source>
        <dbReference type="EMBL" id="GGN28644.1"/>
    </source>
</evidence>
<evidence type="ECO:0000313" key="2">
    <source>
        <dbReference type="Proteomes" id="UP000597656"/>
    </source>
</evidence>
<keyword evidence="2" id="KW-1185">Reference proteome</keyword>
<sequence>MHTTASAHGPLVTPFIQSGLRIFDLKAGRTLCSAGLAVVPDLHVADDFALRSAGNAHVTDTTAEKIFEVGVHGRKSVLAQDARFAALTSDGLKDIVWYPDGHLFAVRYDIGSLVVVPNALSQSIKGTLREFEAHDG</sequence>
<dbReference type="Proteomes" id="UP000597656">
    <property type="component" value="Unassembled WGS sequence"/>
</dbReference>
<comment type="caution">
    <text evidence="1">The sequence shown here is derived from an EMBL/GenBank/DDBJ whole genome shotgun (WGS) entry which is preliminary data.</text>
</comment>
<reference evidence="2" key="1">
    <citation type="journal article" date="2019" name="Int. J. Syst. Evol. Microbiol.">
        <title>The Global Catalogue of Microorganisms (GCM) 10K type strain sequencing project: providing services to taxonomists for standard genome sequencing and annotation.</title>
        <authorList>
            <consortium name="The Broad Institute Genomics Platform"/>
            <consortium name="The Broad Institute Genome Sequencing Center for Infectious Disease"/>
            <person name="Wu L."/>
            <person name="Ma J."/>
        </authorList>
    </citation>
    <scope>NUCLEOTIDE SEQUENCE [LARGE SCALE GENOMIC DNA]</scope>
    <source>
        <strain evidence="2">CGMCC 4.7319</strain>
    </source>
</reference>
<gene>
    <name evidence="1" type="ORF">GCM10011609_84940</name>
</gene>
<accession>A0ABQ2IVQ0</accession>
<organism evidence="1 2">
    <name type="scientific">Lentzea pudingi</name>
    <dbReference type="NCBI Taxonomy" id="1789439"/>
    <lineage>
        <taxon>Bacteria</taxon>
        <taxon>Bacillati</taxon>
        <taxon>Actinomycetota</taxon>
        <taxon>Actinomycetes</taxon>
        <taxon>Pseudonocardiales</taxon>
        <taxon>Pseudonocardiaceae</taxon>
        <taxon>Lentzea</taxon>
    </lineage>
</organism>